<feature type="non-terminal residue" evidence="7">
    <location>
        <position position="1"/>
    </location>
</feature>
<dbReference type="PRINTS" id="PR00385">
    <property type="entry name" value="P450"/>
</dbReference>
<accession>A0A3E2H826</accession>
<evidence type="ECO:0000313" key="7">
    <source>
        <dbReference type="EMBL" id="RFU29332.1"/>
    </source>
</evidence>
<name>A0A3E2H826_SCYLI</name>
<dbReference type="STRING" id="5539.A0A3E2H826"/>
<evidence type="ECO:0000256" key="6">
    <source>
        <dbReference type="PIRSR" id="PIRSR602401-1"/>
    </source>
</evidence>
<comment type="cofactor">
    <cofactor evidence="6">
        <name>heme</name>
        <dbReference type="ChEBI" id="CHEBI:30413"/>
    </cofactor>
</comment>
<dbReference type="PANTHER" id="PTHR46300:SF2">
    <property type="entry name" value="CYTOCHROME P450 MONOOXYGENASE ALNH-RELATED"/>
    <property type="match status" value="1"/>
</dbReference>
<dbReference type="AlphaFoldDB" id="A0A3E2H826"/>
<feature type="binding site" description="axial binding residue" evidence="6">
    <location>
        <position position="422"/>
    </location>
    <ligand>
        <name>heme</name>
        <dbReference type="ChEBI" id="CHEBI:30413"/>
    </ligand>
    <ligandPart>
        <name>Fe</name>
        <dbReference type="ChEBI" id="CHEBI:18248"/>
    </ligandPart>
</feature>
<dbReference type="GO" id="GO:0016705">
    <property type="term" value="F:oxidoreductase activity, acting on paired donors, with incorporation or reduction of molecular oxygen"/>
    <property type="evidence" value="ECO:0007669"/>
    <property type="project" value="InterPro"/>
</dbReference>
<gene>
    <name evidence="7" type="ORF">B7463_g6997</name>
</gene>
<dbReference type="GO" id="GO:0004497">
    <property type="term" value="F:monooxygenase activity"/>
    <property type="evidence" value="ECO:0007669"/>
    <property type="project" value="UniProtKB-KW"/>
</dbReference>
<dbReference type="OMA" id="HVKRTIF"/>
<reference evidence="7 8" key="1">
    <citation type="submission" date="2018-05" db="EMBL/GenBank/DDBJ databases">
        <title>Draft genome sequence of Scytalidium lignicola DSM 105466, a ubiquitous saprotrophic fungus.</title>
        <authorList>
            <person name="Buettner E."/>
            <person name="Gebauer A.M."/>
            <person name="Hofrichter M."/>
            <person name="Liers C."/>
            <person name="Kellner H."/>
        </authorList>
    </citation>
    <scope>NUCLEOTIDE SEQUENCE [LARGE SCALE GENOMIC DNA]</scope>
    <source>
        <strain evidence="7 8">DSM 105466</strain>
    </source>
</reference>
<evidence type="ECO:0000256" key="2">
    <source>
        <dbReference type="ARBA" id="ARBA00022723"/>
    </source>
</evidence>
<comment type="similarity">
    <text evidence="1">Belongs to the cytochrome P450 family.</text>
</comment>
<dbReference type="Proteomes" id="UP000258309">
    <property type="component" value="Unassembled WGS sequence"/>
</dbReference>
<dbReference type="PRINTS" id="PR00463">
    <property type="entry name" value="EP450I"/>
</dbReference>
<keyword evidence="3" id="KW-0560">Oxidoreductase</keyword>
<dbReference type="InterPro" id="IPR050364">
    <property type="entry name" value="Cytochrome_P450_fung"/>
</dbReference>
<dbReference type="GO" id="GO:0020037">
    <property type="term" value="F:heme binding"/>
    <property type="evidence" value="ECO:0007669"/>
    <property type="project" value="InterPro"/>
</dbReference>
<keyword evidence="8" id="KW-1185">Reference proteome</keyword>
<dbReference type="InterPro" id="IPR001128">
    <property type="entry name" value="Cyt_P450"/>
</dbReference>
<dbReference type="Gene3D" id="1.10.630.10">
    <property type="entry name" value="Cytochrome P450"/>
    <property type="match status" value="1"/>
</dbReference>
<organism evidence="7 8">
    <name type="scientific">Scytalidium lignicola</name>
    <name type="common">Hyphomycete</name>
    <dbReference type="NCBI Taxonomy" id="5539"/>
    <lineage>
        <taxon>Eukaryota</taxon>
        <taxon>Fungi</taxon>
        <taxon>Dikarya</taxon>
        <taxon>Ascomycota</taxon>
        <taxon>Pezizomycotina</taxon>
        <taxon>Leotiomycetes</taxon>
        <taxon>Leotiomycetes incertae sedis</taxon>
        <taxon>Scytalidium</taxon>
    </lineage>
</organism>
<comment type="caution">
    <text evidence="7">The sequence shown here is derived from an EMBL/GenBank/DDBJ whole genome shotgun (WGS) entry which is preliminary data.</text>
</comment>
<keyword evidence="2 6" id="KW-0479">Metal-binding</keyword>
<keyword evidence="5" id="KW-0503">Monooxygenase</keyword>
<evidence type="ECO:0000313" key="8">
    <source>
        <dbReference type="Proteomes" id="UP000258309"/>
    </source>
</evidence>
<dbReference type="OrthoDB" id="1055148at2759"/>
<evidence type="ECO:0000256" key="1">
    <source>
        <dbReference type="ARBA" id="ARBA00010617"/>
    </source>
</evidence>
<dbReference type="Pfam" id="PF00067">
    <property type="entry name" value="p450"/>
    <property type="match status" value="1"/>
</dbReference>
<proteinExistence type="inferred from homology"/>
<dbReference type="SUPFAM" id="SSF48264">
    <property type="entry name" value="Cytochrome P450"/>
    <property type="match status" value="1"/>
</dbReference>
<feature type="non-terminal residue" evidence="7">
    <location>
        <position position="506"/>
    </location>
</feature>
<evidence type="ECO:0000256" key="3">
    <source>
        <dbReference type="ARBA" id="ARBA00023002"/>
    </source>
</evidence>
<evidence type="ECO:0000256" key="5">
    <source>
        <dbReference type="ARBA" id="ARBA00023033"/>
    </source>
</evidence>
<dbReference type="PANTHER" id="PTHR46300">
    <property type="entry name" value="P450, PUTATIVE (EUROFUNG)-RELATED-RELATED"/>
    <property type="match status" value="1"/>
</dbReference>
<dbReference type="CDD" id="cd11065">
    <property type="entry name" value="CYP64-like"/>
    <property type="match status" value="1"/>
</dbReference>
<sequence>MAVLGSFPIIQRYATPVVLIIAGGFLLDLRHYQFREWGEKYGGIFSLKFGPGTVIVLFDRKAINYLLDKKGTIYSERPHNYVASLVTAGDSFAFMNSTPLWRAERKVAAHNLSPKNLDEKVGLIQDAEAYVLLADLVRDPKNFYTHIQRTTSSVANAVVWGHRGAKFDSFWAHAVYDAMDNYSVSLEPGANPPVDEFPFLRYIPDRFAYWKRRARLSYKCMDDTWNEARRRVDIRRAKGIKRDSIIDAILDGEKHNDVKITDHQMNHFLGVLVEGGADTTASSTLTSLMYLALHPEFQAKARKELDEICGTERIPMWSDFPRLPYINCLIKEAMRIHPVLPLGVPHRVSRDDWYEGMLIPKDSTVIIPTWAIHLSEKMGYEKPEEYNPDRFLHFPKLADSYAGSPDYSNRDHYGYGAGRRICPGIHLAERTQWRMTARLLWAFEVQRVIDPETGEPLPIDVTAYNEGISHCPKEFPISFKPRSQAHVDTIMREMDKAKEFLAAWDD</sequence>
<dbReference type="InterPro" id="IPR002401">
    <property type="entry name" value="Cyt_P450_E_grp-I"/>
</dbReference>
<protein>
    <submittedName>
        <fullName evidence="7">Uncharacterized protein</fullName>
    </submittedName>
</protein>
<dbReference type="InterPro" id="IPR036396">
    <property type="entry name" value="Cyt_P450_sf"/>
</dbReference>
<dbReference type="GO" id="GO:0005506">
    <property type="term" value="F:iron ion binding"/>
    <property type="evidence" value="ECO:0007669"/>
    <property type="project" value="InterPro"/>
</dbReference>
<evidence type="ECO:0000256" key="4">
    <source>
        <dbReference type="ARBA" id="ARBA00023004"/>
    </source>
</evidence>
<keyword evidence="4 6" id="KW-0408">Iron</keyword>
<keyword evidence="6" id="KW-0349">Heme</keyword>
<dbReference type="EMBL" id="NCSJ02000132">
    <property type="protein sequence ID" value="RFU29332.1"/>
    <property type="molecule type" value="Genomic_DNA"/>
</dbReference>